<keyword evidence="15" id="KW-0234">DNA repair</keyword>
<keyword evidence="16" id="KW-0539">Nucleus</keyword>
<dbReference type="CDD" id="cd17724">
    <property type="entry name" value="BRCT_p53bp1_rpt2"/>
    <property type="match status" value="1"/>
</dbReference>
<feature type="compositionally biased region" description="Basic and acidic residues" evidence="19">
    <location>
        <begin position="1322"/>
        <end position="1334"/>
    </location>
</feature>
<dbReference type="FunFam" id="3.40.50.10190:FF:000005">
    <property type="entry name" value="Tumor suppressor p53-binding protein 1"/>
    <property type="match status" value="1"/>
</dbReference>
<keyword evidence="22" id="KW-1185">Reference proteome</keyword>
<evidence type="ECO:0000313" key="21">
    <source>
        <dbReference type="EMBL" id="CAI5792502.1"/>
    </source>
</evidence>
<dbReference type="Pfam" id="PF18428">
    <property type="entry name" value="BRCT_3"/>
    <property type="match status" value="1"/>
</dbReference>
<dbReference type="GO" id="GO:0003677">
    <property type="term" value="F:DNA binding"/>
    <property type="evidence" value="ECO:0007669"/>
    <property type="project" value="UniProtKB-KW"/>
</dbReference>
<keyword evidence="4" id="KW-0488">Methylation</keyword>
<evidence type="ECO:0000256" key="4">
    <source>
        <dbReference type="ARBA" id="ARBA00022481"/>
    </source>
</evidence>
<keyword evidence="7" id="KW-0677">Repeat</keyword>
<dbReference type="GO" id="GO:0006303">
    <property type="term" value="P:double-strand break repair via nonhomologous end joining"/>
    <property type="evidence" value="ECO:0007669"/>
    <property type="project" value="UniProtKB-ARBA"/>
</dbReference>
<keyword evidence="3" id="KW-0158">Chromosome</keyword>
<dbReference type="GO" id="GO:0000077">
    <property type="term" value="P:DNA damage checkpoint signaling"/>
    <property type="evidence" value="ECO:0007669"/>
    <property type="project" value="TreeGrafter"/>
</dbReference>
<feature type="region of interest" description="Disordered" evidence="19">
    <location>
        <begin position="1062"/>
        <end position="1114"/>
    </location>
</feature>
<feature type="compositionally biased region" description="Polar residues" evidence="19">
    <location>
        <begin position="617"/>
        <end position="632"/>
    </location>
</feature>
<feature type="region of interest" description="Disordered" evidence="19">
    <location>
        <begin position="791"/>
        <end position="825"/>
    </location>
</feature>
<feature type="region of interest" description="Disordered" evidence="19">
    <location>
        <begin position="451"/>
        <end position="775"/>
    </location>
</feature>
<dbReference type="Pfam" id="PF09038">
    <property type="entry name" value="53-BP1_Tudor"/>
    <property type="match status" value="1"/>
</dbReference>
<feature type="compositionally biased region" description="Low complexity" evidence="19">
    <location>
        <begin position="1173"/>
        <end position="1188"/>
    </location>
</feature>
<dbReference type="InterPro" id="IPR001357">
    <property type="entry name" value="BRCT_dom"/>
</dbReference>
<feature type="compositionally biased region" description="Basic and acidic residues" evidence="19">
    <location>
        <begin position="398"/>
        <end position="409"/>
    </location>
</feature>
<evidence type="ECO:0000256" key="16">
    <source>
        <dbReference type="ARBA" id="ARBA00023242"/>
    </source>
</evidence>
<dbReference type="FunFam" id="2.30.30.30:FF:000019">
    <property type="entry name" value="Tumor suppressor p53-binding protein 1"/>
    <property type="match status" value="1"/>
</dbReference>
<feature type="compositionally biased region" description="Polar residues" evidence="19">
    <location>
        <begin position="255"/>
        <end position="270"/>
    </location>
</feature>
<comment type="subcellular location">
    <subcellularLocation>
        <location evidence="2">Chromosome</location>
        <location evidence="2">Centromere</location>
        <location evidence="2">Kinetochore</location>
    </subcellularLocation>
    <subcellularLocation>
        <location evidence="1">Nucleus</location>
    </subcellularLocation>
</comment>
<feature type="region of interest" description="Disordered" evidence="19">
    <location>
        <begin position="165"/>
        <end position="275"/>
    </location>
</feature>
<dbReference type="SUPFAM" id="SSF63748">
    <property type="entry name" value="Tudor/PWWP/MBT"/>
    <property type="match status" value="2"/>
</dbReference>
<dbReference type="InterPro" id="IPR047249">
    <property type="entry name" value="BRCT_p53bp1-like_rpt1"/>
</dbReference>
<dbReference type="GO" id="GO:0035861">
    <property type="term" value="C:site of double-strand break"/>
    <property type="evidence" value="ECO:0007669"/>
    <property type="project" value="UniProtKB-ARBA"/>
</dbReference>
<dbReference type="EMBL" id="OX395139">
    <property type="protein sequence ID" value="CAI5792502.1"/>
    <property type="molecule type" value="Genomic_DNA"/>
</dbReference>
<evidence type="ECO:0000313" key="22">
    <source>
        <dbReference type="Proteomes" id="UP001178461"/>
    </source>
</evidence>
<feature type="region of interest" description="Disordered" evidence="19">
    <location>
        <begin position="1"/>
        <end position="143"/>
    </location>
</feature>
<feature type="region of interest" description="Disordered" evidence="19">
    <location>
        <begin position="1154"/>
        <end position="1343"/>
    </location>
</feature>
<keyword evidence="10" id="KW-0832">Ubl conjugation</keyword>
<feature type="compositionally biased region" description="Polar residues" evidence="19">
    <location>
        <begin position="165"/>
        <end position="174"/>
    </location>
</feature>
<evidence type="ECO:0000256" key="18">
    <source>
        <dbReference type="ARBA" id="ARBA00073180"/>
    </source>
</evidence>
<sequence length="1840" mass="195062">MDPAGSPLDLGFCPSAPCLLVEDSQPEPDSAQDDGEEPQALPGLKRRWRGPGAQDEADGPRVLPGAKAAGGGPEEQQEEGQGAERGPAGGSGPAPLQPPLPASDSPRALLSQVLEQLPPPLARNTRPADDPRGGAAAAAPGSLCAEESGMSQVGFGVLELSQSQNLEGDSTASVVSDKEQLQPKVALEEEEQEEDSKGDPDEVTKSGSDSPDSTPKILQFHKEPARSPTSACHPLDRRPQGMDPSGWHTQDADILSTQEDMFGQSSTTDGDSAVSRVEAANSPVCTPADSLHVLHLSGQGPLSICASGLPTPSPGISHSVPLIIPRSPTEQGTEAAATGGGGGGGKQEGPKETRTPGLPQSSTPVAQDAPAFTPAFTPIPSQPEFSHDTFLPTPSLEKGPEAQTEKGDDCGISLPADSSEVPEAPASVVEGPLSWPSGEACLLALSASECSQSTEAVQPEETAMEAHGPPVEKLGLDGRCSEQQRFNEDSHASTGQPAGRGSTAQVGVGDDLGSQGHLLCQGSQEPECEAVPETPGEAQGEAELLRDGRSCLHSTHSQEEKVDQHVEPAAAREDSENVLQTAGEPAHPDPGNVKGDPMEDSKEEASLRIGPGVTLKLSDSQPELEGSRSQVRSIVAPGVGLPAAISPGRSNLGSVQEEEESLPLLPPQGEGSGVPTTAKEDETAESQAAAAPPEQGSRKSAAIPGSPSVTAREDSELGPLPGKEKAPAVTLEEGSHPGSAEDQMESQQKPRGLEREVQLCQRGPEPPASLPSGTPFHLALLKEKHVIEPLTGITPPHIGQLKKGPRRHSTPIEAGNCPDNTIATSDVTAEGTNNVTVESALTSVEMEESGKGSAEAACEEQGKLSLRMNLVTPVTEESDESLPFSLDKPTSSEKKNGSVTGVVSSSRKVPSVFTRVCEVQREEDKAQCPELPCPLFRGDLFNFPSSQEEQEPPATWQSQRRLVPLGCGPVQDSGLSAKRTVGCAEEGEAMEVETAGTQEQKEQRAPQKAASVLVAAGNDGTQTPKSGTSSKGTQAVAEFLQGPTEFTSAATQTVPTGQVEVGTSTAGLWPGQQDTKVQVEEDHGSRPARAGHAPGTQHNQHEEGFDLPRPPPGRALRRHIRTIREVRTVVTRLITDIYYKDGAEVERKVVEEREDPIMECQESEVDVSPSRTGGSSSLASGDLGDISSFSSKASGLQRMSSGGSSALSVTHSGTSSGQGGTLLRGGRPCQGAGPGDLAFPGVRKLSPRKGGSQPQSPVQPDHAAVPGGCEEEAQGVISQRSGRAPPTPRRRGRRGRLTSRSAGARASLPAVEDLSTTALPEEDFHTHRPLKGQDRSISPEIPLQERLGVSTSTELSSAATSSSANSFVGLRVVAKWSSNGYFYSGTITQDVGGVKYKLRFDDGYECDVPGKDILLCDPLPLETEVTALSEDEYFSAGVVKGHRKEAGELFYCIEKEGQRKWYRRRAVILSLEQGNRLREQFGLGPYEPVMPLTKAADISLDNLVEGKRKRRNLGSPSTSNNTTPTRKGPESPQTPHRLSSKRKLVASEEERSPAKRGRRATPTKPGAACSREAVSPSVSGVDLGDIPAPDERWGPMPHNKTLFLGYAFLLTMADPTDKLSSCQEPAVSSEEEDFLEVTPYNKHYIGLQLQAGGGFILEDFNESQCSAAYQCFLIADRHCRNRIYFLCLARGIPCVSHVWVHDSCHANQLQNYRNYLLPAGYSLQEQRLLDWHSRENPFSKLKVLLVSSEQQDFLELWSEILMMGGAASVKLQESASWSKDVSLAVFDVVVTDASCPTAFLKCAEALQLPVVTQEWVIQCLIAGKKVGFKHPKYQLDSVPS</sequence>
<evidence type="ECO:0000256" key="7">
    <source>
        <dbReference type="ARBA" id="ARBA00022737"/>
    </source>
</evidence>
<keyword evidence="11" id="KW-0805">Transcription regulation</keyword>
<feature type="region of interest" description="Disordered" evidence="19">
    <location>
        <begin position="991"/>
        <end position="1010"/>
    </location>
</feature>
<dbReference type="SUPFAM" id="SSF52113">
    <property type="entry name" value="BRCT domain"/>
    <property type="match status" value="2"/>
</dbReference>
<dbReference type="InterPro" id="IPR036420">
    <property type="entry name" value="BRCT_dom_sf"/>
</dbReference>
<dbReference type="PANTHER" id="PTHR15321:SF3">
    <property type="entry name" value="TP53-BINDING PROTEIN 1"/>
    <property type="match status" value="1"/>
</dbReference>
<evidence type="ECO:0000259" key="20">
    <source>
        <dbReference type="PROSITE" id="PS50172"/>
    </source>
</evidence>
<feature type="compositionally biased region" description="Low complexity" evidence="19">
    <location>
        <begin position="1515"/>
        <end position="1525"/>
    </location>
</feature>
<dbReference type="Gene3D" id="2.30.30.140">
    <property type="match status" value="1"/>
</dbReference>
<feature type="compositionally biased region" description="Basic and acidic residues" evidence="19">
    <location>
        <begin position="596"/>
        <end position="606"/>
    </location>
</feature>
<feature type="compositionally biased region" description="Polar residues" evidence="19">
    <location>
        <begin position="1189"/>
        <end position="1212"/>
    </location>
</feature>
<dbReference type="InterPro" id="IPR047252">
    <property type="entry name" value="TP53BP1-like"/>
</dbReference>
<keyword evidence="13" id="KW-0010">Activator</keyword>
<dbReference type="InterPro" id="IPR047250">
    <property type="entry name" value="BRCT_p53bp1-like_rpt2"/>
</dbReference>
<feature type="domain" description="BRCT" evidence="20">
    <location>
        <begin position="1598"/>
        <end position="1717"/>
    </location>
</feature>
<dbReference type="Proteomes" id="UP001178461">
    <property type="component" value="Chromosome 14"/>
</dbReference>
<evidence type="ECO:0000256" key="14">
    <source>
        <dbReference type="ARBA" id="ARBA00023163"/>
    </source>
</evidence>
<feature type="compositionally biased region" description="Basic residues" evidence="19">
    <location>
        <begin position="1288"/>
        <end position="1297"/>
    </location>
</feature>
<feature type="domain" description="BRCT" evidence="20">
    <location>
        <begin position="1733"/>
        <end position="1833"/>
    </location>
</feature>
<evidence type="ECO:0000256" key="9">
    <source>
        <dbReference type="ARBA" id="ARBA00022838"/>
    </source>
</evidence>
<dbReference type="SMART" id="SM00292">
    <property type="entry name" value="BRCT"/>
    <property type="match status" value="2"/>
</dbReference>
<reference evidence="21" key="1">
    <citation type="submission" date="2022-12" db="EMBL/GenBank/DDBJ databases">
        <authorList>
            <person name="Alioto T."/>
            <person name="Alioto T."/>
            <person name="Gomez Garrido J."/>
        </authorList>
    </citation>
    <scope>NUCLEOTIDE SEQUENCE</scope>
</reference>
<feature type="compositionally biased region" description="Basic and acidic residues" evidence="19">
    <location>
        <begin position="474"/>
        <end position="491"/>
    </location>
</feature>
<keyword evidence="17" id="KW-0137">Centromere</keyword>
<feature type="compositionally biased region" description="Low complexity" evidence="19">
    <location>
        <begin position="685"/>
        <end position="695"/>
    </location>
</feature>
<dbReference type="FunFam" id="2.30.30.140:FF:000021">
    <property type="entry name" value="Tumor suppressor p53-binding protein 1"/>
    <property type="match status" value="1"/>
</dbReference>
<dbReference type="PROSITE" id="PS50172">
    <property type="entry name" value="BRCT"/>
    <property type="match status" value="2"/>
</dbReference>
<evidence type="ECO:0000256" key="12">
    <source>
        <dbReference type="ARBA" id="ARBA00023125"/>
    </source>
</evidence>
<keyword evidence="5" id="KW-1017">Isopeptide bond</keyword>
<keyword evidence="14" id="KW-0804">Transcription</keyword>
<feature type="region of interest" description="Disordered" evidence="19">
    <location>
        <begin position="874"/>
        <end position="905"/>
    </location>
</feature>
<keyword evidence="8" id="KW-0227">DNA damage</keyword>
<proteinExistence type="predicted"/>
<name>A0AA35PPT2_9SAUR</name>
<feature type="compositionally biased region" description="Low complexity" evidence="19">
    <location>
        <begin position="328"/>
        <end position="337"/>
    </location>
</feature>
<evidence type="ECO:0000256" key="8">
    <source>
        <dbReference type="ARBA" id="ARBA00022763"/>
    </source>
</evidence>
<dbReference type="GO" id="GO:0042393">
    <property type="term" value="F:histone binding"/>
    <property type="evidence" value="ECO:0007669"/>
    <property type="project" value="TreeGrafter"/>
</dbReference>
<evidence type="ECO:0000256" key="6">
    <source>
        <dbReference type="ARBA" id="ARBA00022553"/>
    </source>
</evidence>
<protein>
    <recommendedName>
        <fullName evidence="18">TP53-binding protein 1</fullName>
    </recommendedName>
</protein>
<feature type="compositionally biased region" description="Basic and acidic residues" evidence="19">
    <location>
        <begin position="543"/>
        <end position="575"/>
    </location>
</feature>
<dbReference type="InterPro" id="IPR015125">
    <property type="entry name" value="53-BP1_Tudor"/>
</dbReference>
<feature type="compositionally biased region" description="Low complexity" evidence="19">
    <location>
        <begin position="369"/>
        <end position="378"/>
    </location>
</feature>
<evidence type="ECO:0000256" key="2">
    <source>
        <dbReference type="ARBA" id="ARBA00004629"/>
    </source>
</evidence>
<feature type="compositionally biased region" description="Polar residues" evidence="19">
    <location>
        <begin position="1062"/>
        <end position="1076"/>
    </location>
</feature>
<feature type="region of interest" description="Disordered" evidence="19">
    <location>
        <begin position="1505"/>
        <end position="1592"/>
    </location>
</feature>
<dbReference type="GO" id="GO:0045830">
    <property type="term" value="P:positive regulation of isotype switching"/>
    <property type="evidence" value="ECO:0007669"/>
    <property type="project" value="UniProtKB-ARBA"/>
</dbReference>
<evidence type="ECO:0000256" key="5">
    <source>
        <dbReference type="ARBA" id="ARBA00022499"/>
    </source>
</evidence>
<dbReference type="InterPro" id="IPR014722">
    <property type="entry name" value="Rib_uL2_dom2"/>
</dbReference>
<evidence type="ECO:0000256" key="13">
    <source>
        <dbReference type="ARBA" id="ARBA00023159"/>
    </source>
</evidence>
<dbReference type="GO" id="GO:0000776">
    <property type="term" value="C:kinetochore"/>
    <property type="evidence" value="ECO:0007669"/>
    <property type="project" value="UniProtKB-KW"/>
</dbReference>
<feature type="compositionally biased region" description="Acidic residues" evidence="19">
    <location>
        <begin position="24"/>
        <end position="37"/>
    </location>
</feature>
<feature type="region of interest" description="Disordered" evidence="19">
    <location>
        <begin position="316"/>
        <end position="432"/>
    </location>
</feature>
<dbReference type="GO" id="GO:2000042">
    <property type="term" value="P:negative regulation of double-strand break repair via homologous recombination"/>
    <property type="evidence" value="ECO:0007669"/>
    <property type="project" value="UniProtKB-ARBA"/>
</dbReference>
<feature type="compositionally biased region" description="Basic and acidic residues" evidence="19">
    <location>
        <begin position="195"/>
        <end position="204"/>
    </location>
</feature>
<evidence type="ECO:0000256" key="10">
    <source>
        <dbReference type="ARBA" id="ARBA00022843"/>
    </source>
</evidence>
<dbReference type="Gene3D" id="2.30.30.30">
    <property type="match status" value="1"/>
</dbReference>
<dbReference type="PANTHER" id="PTHR15321">
    <property type="entry name" value="TUMOR SUPPRESSOR P53-BINDING PROTEIN 1"/>
    <property type="match status" value="1"/>
</dbReference>
<gene>
    <name evidence="21" type="ORF">PODLI_1B026594</name>
</gene>
<accession>A0AA35PPT2</accession>
<organism evidence="21 22">
    <name type="scientific">Podarcis lilfordi</name>
    <name type="common">Lilford's wall lizard</name>
    <dbReference type="NCBI Taxonomy" id="74358"/>
    <lineage>
        <taxon>Eukaryota</taxon>
        <taxon>Metazoa</taxon>
        <taxon>Chordata</taxon>
        <taxon>Craniata</taxon>
        <taxon>Vertebrata</taxon>
        <taxon>Euteleostomi</taxon>
        <taxon>Lepidosauria</taxon>
        <taxon>Squamata</taxon>
        <taxon>Bifurcata</taxon>
        <taxon>Unidentata</taxon>
        <taxon>Episquamata</taxon>
        <taxon>Laterata</taxon>
        <taxon>Lacertibaenia</taxon>
        <taxon>Lacertidae</taxon>
        <taxon>Podarcis</taxon>
    </lineage>
</organism>
<feature type="compositionally biased region" description="Gly residues" evidence="19">
    <location>
        <begin position="338"/>
        <end position="347"/>
    </location>
</feature>
<evidence type="ECO:0000256" key="3">
    <source>
        <dbReference type="ARBA" id="ARBA00022454"/>
    </source>
</evidence>
<feature type="compositionally biased region" description="Low complexity" evidence="19">
    <location>
        <begin position="1298"/>
        <end position="1308"/>
    </location>
</feature>
<evidence type="ECO:0000256" key="15">
    <source>
        <dbReference type="ARBA" id="ARBA00023204"/>
    </source>
</evidence>
<dbReference type="GO" id="GO:0045944">
    <property type="term" value="P:positive regulation of transcription by RNA polymerase II"/>
    <property type="evidence" value="ECO:0007669"/>
    <property type="project" value="TreeGrafter"/>
</dbReference>
<evidence type="ECO:0000256" key="17">
    <source>
        <dbReference type="ARBA" id="ARBA00023328"/>
    </source>
</evidence>
<evidence type="ECO:0000256" key="19">
    <source>
        <dbReference type="SAM" id="MobiDB-lite"/>
    </source>
</evidence>
<keyword evidence="12" id="KW-0238">DNA-binding</keyword>
<dbReference type="Gene3D" id="3.40.50.10190">
    <property type="entry name" value="BRCT domain"/>
    <property type="match status" value="2"/>
</dbReference>
<dbReference type="GO" id="GO:0016604">
    <property type="term" value="C:nuclear body"/>
    <property type="evidence" value="ECO:0007669"/>
    <property type="project" value="UniProtKB-ARBA"/>
</dbReference>
<dbReference type="FunFam" id="3.40.50.10190:FF:000003">
    <property type="entry name" value="Tumor suppressor p53-binding protein 1"/>
    <property type="match status" value="1"/>
</dbReference>
<keyword evidence="6" id="KW-0597">Phosphoprotein</keyword>
<dbReference type="GO" id="GO:0140005">
    <property type="term" value="F:histone H4K20me2 reader activity"/>
    <property type="evidence" value="ECO:0007669"/>
    <property type="project" value="UniProtKB-ARBA"/>
</dbReference>
<evidence type="ECO:0000256" key="1">
    <source>
        <dbReference type="ARBA" id="ARBA00004123"/>
    </source>
</evidence>
<dbReference type="CDD" id="cd17745">
    <property type="entry name" value="BRCT_p53bp1_rpt1"/>
    <property type="match status" value="1"/>
</dbReference>
<evidence type="ECO:0000256" key="11">
    <source>
        <dbReference type="ARBA" id="ARBA00023015"/>
    </source>
</evidence>
<keyword evidence="9" id="KW-0995">Kinetochore</keyword>
<dbReference type="CDD" id="cd20383">
    <property type="entry name" value="Tudor_53BP1"/>
    <property type="match status" value="1"/>
</dbReference>